<dbReference type="CDD" id="cd07825">
    <property type="entry name" value="SRPBCC_7"/>
    <property type="match status" value="1"/>
</dbReference>
<sequence>MTVSMVDNGPGQVSRSVEVDAPVAEVFAVVADPRRHHEFDGSGTVGANIDAPANLVAGARFSTKMRMFGVPYRITSTVTALNPDRLVEWRHPFGHHWRFEFEEISPTRTRVTETFDFRDTGVLKDRIGYYERTGFAKRNATGIEATLRRLRDRFSGGRVS</sequence>
<dbReference type="AlphaFoldDB" id="A0A5Q5BSA3"/>
<dbReference type="InterPro" id="IPR019587">
    <property type="entry name" value="Polyketide_cyclase/dehydratase"/>
</dbReference>
<dbReference type="EMBL" id="CP000384">
    <property type="protein sequence ID" value="ABG11275.1"/>
    <property type="molecule type" value="Genomic_DNA"/>
</dbReference>
<name>A0A5Q5BSA3_MYCSS</name>
<proteinExistence type="predicted"/>
<dbReference type="SUPFAM" id="SSF55961">
    <property type="entry name" value="Bet v1-like"/>
    <property type="match status" value="1"/>
</dbReference>
<dbReference type="KEGG" id="mmc:Mmcs_5171"/>
<dbReference type="Pfam" id="PF10604">
    <property type="entry name" value="Polyketide_cyc2"/>
    <property type="match status" value="1"/>
</dbReference>
<organism evidence="1">
    <name type="scientific">Mycobacterium sp. (strain MCS)</name>
    <dbReference type="NCBI Taxonomy" id="164756"/>
    <lineage>
        <taxon>Bacteria</taxon>
        <taxon>Bacillati</taxon>
        <taxon>Actinomycetota</taxon>
        <taxon>Actinomycetes</taxon>
        <taxon>Mycobacteriales</taxon>
        <taxon>Mycobacteriaceae</taxon>
        <taxon>Mycobacterium</taxon>
    </lineage>
</organism>
<protein>
    <recommendedName>
        <fullName evidence="2">Dimethyladenosine transferase</fullName>
    </recommendedName>
</protein>
<reference evidence="1" key="1">
    <citation type="submission" date="2006-06" db="EMBL/GenBank/DDBJ databases">
        <title>Complete sequence of chromosome of Mycobacterium sp. MCS.</title>
        <authorList>
            <consortium name="US DOE Joint Genome Institute"/>
            <person name="Copeland A."/>
            <person name="Lucas S."/>
            <person name="Lapidus A."/>
            <person name="Barry K."/>
            <person name="Detter J.C."/>
            <person name="Glavina del Rio T."/>
            <person name="Hammon N."/>
            <person name="Israni S."/>
            <person name="Dalin E."/>
            <person name="Tice H."/>
            <person name="Pitluck S."/>
            <person name="Martinez M."/>
            <person name="Schmutz J."/>
            <person name="Larimer F."/>
            <person name="Land M."/>
            <person name="Hauser L."/>
            <person name="Kyrpides N."/>
            <person name="Kim E."/>
            <person name="Miller C.D."/>
            <person name="Hughes J.E."/>
            <person name="Anderson A.J."/>
            <person name="Sims R.C."/>
            <person name="Richardson P."/>
        </authorList>
    </citation>
    <scope>NUCLEOTIDE SEQUENCE [LARGE SCALE GENOMIC DNA]</scope>
    <source>
        <strain evidence="1">MCS</strain>
    </source>
</reference>
<gene>
    <name evidence="1" type="ordered locus">Mmcs_5171</name>
</gene>
<accession>A0A5Q5BSA3</accession>
<dbReference type="Gene3D" id="3.30.530.20">
    <property type="match status" value="1"/>
</dbReference>
<evidence type="ECO:0000313" key="1">
    <source>
        <dbReference type="EMBL" id="ABG11275.1"/>
    </source>
</evidence>
<dbReference type="InterPro" id="IPR023393">
    <property type="entry name" value="START-like_dom_sf"/>
</dbReference>
<evidence type="ECO:0008006" key="2">
    <source>
        <dbReference type="Google" id="ProtNLM"/>
    </source>
</evidence>